<dbReference type="AlphaFoldDB" id="A0A229SPH8"/>
<sequence>MTTPTATQQHFFENYPMAIPSAGVLFFDNPDHERVLIVKPSGRALWEIPGGVTEARRGLGDGAPAGCPRRRTEGITPAGNRADTVVQASDQGFGYWREVAFADSGVRRH</sequence>
<protein>
    <recommendedName>
        <fullName evidence="4">Nudix hydrolase domain-containing protein</fullName>
    </recommendedName>
</protein>
<gene>
    <name evidence="2" type="ORF">CF165_39855</name>
</gene>
<dbReference type="SUPFAM" id="SSF55811">
    <property type="entry name" value="Nudix"/>
    <property type="match status" value="1"/>
</dbReference>
<evidence type="ECO:0000313" key="2">
    <source>
        <dbReference type="EMBL" id="OXM60955.1"/>
    </source>
</evidence>
<dbReference type="EMBL" id="NMUL01000051">
    <property type="protein sequence ID" value="OXM60955.1"/>
    <property type="molecule type" value="Genomic_DNA"/>
</dbReference>
<dbReference type="RefSeq" id="WP_093952772.1">
    <property type="nucleotide sequence ID" value="NZ_NMUL01000051.1"/>
</dbReference>
<accession>A0A229SPH8</accession>
<proteinExistence type="predicted"/>
<organism evidence="2 3">
    <name type="scientific">Amycolatopsis vastitatis</name>
    <dbReference type="NCBI Taxonomy" id="1905142"/>
    <lineage>
        <taxon>Bacteria</taxon>
        <taxon>Bacillati</taxon>
        <taxon>Actinomycetota</taxon>
        <taxon>Actinomycetes</taxon>
        <taxon>Pseudonocardiales</taxon>
        <taxon>Pseudonocardiaceae</taxon>
        <taxon>Amycolatopsis</taxon>
    </lineage>
</organism>
<evidence type="ECO:0000313" key="3">
    <source>
        <dbReference type="Proteomes" id="UP000215199"/>
    </source>
</evidence>
<reference evidence="3" key="1">
    <citation type="submission" date="2017-07" db="EMBL/GenBank/DDBJ databases">
        <title>Comparative genome mining reveals phylogenetic distribution patterns of secondary metabolites in Amycolatopsis.</title>
        <authorList>
            <person name="Adamek M."/>
            <person name="Alanjary M."/>
            <person name="Sales-Ortells H."/>
            <person name="Goodfellow M."/>
            <person name="Bull A.T."/>
            <person name="Kalinowski J."/>
            <person name="Ziemert N."/>
        </authorList>
    </citation>
    <scope>NUCLEOTIDE SEQUENCE [LARGE SCALE GENOMIC DNA]</scope>
    <source>
        <strain evidence="3">H5</strain>
    </source>
</reference>
<evidence type="ECO:0000256" key="1">
    <source>
        <dbReference type="SAM" id="MobiDB-lite"/>
    </source>
</evidence>
<dbReference type="InterPro" id="IPR015797">
    <property type="entry name" value="NUDIX_hydrolase-like_dom_sf"/>
</dbReference>
<name>A0A229SPH8_9PSEU</name>
<feature type="region of interest" description="Disordered" evidence="1">
    <location>
        <begin position="57"/>
        <end position="80"/>
    </location>
</feature>
<comment type="caution">
    <text evidence="2">The sequence shown here is derived from an EMBL/GenBank/DDBJ whole genome shotgun (WGS) entry which is preliminary data.</text>
</comment>
<evidence type="ECO:0008006" key="4">
    <source>
        <dbReference type="Google" id="ProtNLM"/>
    </source>
</evidence>
<dbReference type="Proteomes" id="UP000215199">
    <property type="component" value="Unassembled WGS sequence"/>
</dbReference>
<keyword evidence="3" id="KW-1185">Reference proteome</keyword>